<dbReference type="Pfam" id="PF04203">
    <property type="entry name" value="Sortase"/>
    <property type="match status" value="1"/>
</dbReference>
<evidence type="ECO:0000256" key="1">
    <source>
        <dbReference type="ARBA" id="ARBA00022801"/>
    </source>
</evidence>
<evidence type="ECO:0000313" key="3">
    <source>
        <dbReference type="EMBL" id="MCI3245910.1"/>
    </source>
</evidence>
<name>A0ABS9XUZ8_9ACTN</name>
<sequence length="221" mass="23453">MAASELDELAEEEERRKKRAPWGVIALVLLTGLALIRNGSGEFDVGPPQPASAAAADSRVPGDTPTVQPLPYALPDRVRIPTIRVDAPVMPVGLDVDGWVAAPPPEDPNLAGWFTGGVTPGEKGTAVVVGHVDNKQGPAVFYNLGALKKGTRVEVARKDGKTAVFEIYGIEVFDKKNFPGDRVYASKGAPELRVITCGGGFSKQHGYDGNVVAFARLVEVR</sequence>
<dbReference type="InterPro" id="IPR005754">
    <property type="entry name" value="Sortase"/>
</dbReference>
<dbReference type="RefSeq" id="WP_242713367.1">
    <property type="nucleotide sequence ID" value="NZ_JALDAX010000026.1"/>
</dbReference>
<dbReference type="InterPro" id="IPR023365">
    <property type="entry name" value="Sortase_dom-sf"/>
</dbReference>
<keyword evidence="1" id="KW-0378">Hydrolase</keyword>
<dbReference type="Proteomes" id="UP001165270">
    <property type="component" value="Unassembled WGS sequence"/>
</dbReference>
<dbReference type="InterPro" id="IPR042001">
    <property type="entry name" value="Sortase_F"/>
</dbReference>
<evidence type="ECO:0000256" key="2">
    <source>
        <dbReference type="SAM" id="MobiDB-lite"/>
    </source>
</evidence>
<proteinExistence type="predicted"/>
<dbReference type="SUPFAM" id="SSF63817">
    <property type="entry name" value="Sortase"/>
    <property type="match status" value="1"/>
</dbReference>
<gene>
    <name evidence="3" type="ORF">MQN93_40050</name>
</gene>
<reference evidence="3" key="1">
    <citation type="submission" date="2022-03" db="EMBL/GenBank/DDBJ databases">
        <title>Streptomyces 7R015 and 7R016 isolated from Barleria lupulina in Thailand.</title>
        <authorList>
            <person name="Kanchanasin P."/>
            <person name="Phongsopitanun W."/>
            <person name="Tanasupawat S."/>
        </authorList>
    </citation>
    <scope>NUCLEOTIDE SEQUENCE</scope>
    <source>
        <strain evidence="3">7R016</strain>
    </source>
</reference>
<dbReference type="EMBL" id="JALDAX010000026">
    <property type="protein sequence ID" value="MCI3245910.1"/>
    <property type="molecule type" value="Genomic_DNA"/>
</dbReference>
<organism evidence="3 4">
    <name type="scientific">Streptomyces spinosisporus</name>
    <dbReference type="NCBI Taxonomy" id="2927582"/>
    <lineage>
        <taxon>Bacteria</taxon>
        <taxon>Bacillati</taxon>
        <taxon>Actinomycetota</taxon>
        <taxon>Actinomycetes</taxon>
        <taxon>Kitasatosporales</taxon>
        <taxon>Streptomycetaceae</taxon>
        <taxon>Streptomyces</taxon>
    </lineage>
</organism>
<comment type="caution">
    <text evidence="3">The sequence shown here is derived from an EMBL/GenBank/DDBJ whole genome shotgun (WGS) entry which is preliminary data.</text>
</comment>
<protein>
    <submittedName>
        <fullName evidence="3">Class F sortase</fullName>
    </submittedName>
</protein>
<keyword evidence="4" id="KW-1185">Reference proteome</keyword>
<dbReference type="NCBIfam" id="NF033748">
    <property type="entry name" value="class_F_sortase"/>
    <property type="match status" value="1"/>
</dbReference>
<dbReference type="CDD" id="cd05829">
    <property type="entry name" value="Sortase_F"/>
    <property type="match status" value="1"/>
</dbReference>
<feature type="region of interest" description="Disordered" evidence="2">
    <location>
        <begin position="44"/>
        <end position="66"/>
    </location>
</feature>
<evidence type="ECO:0000313" key="4">
    <source>
        <dbReference type="Proteomes" id="UP001165270"/>
    </source>
</evidence>
<dbReference type="Gene3D" id="2.40.260.10">
    <property type="entry name" value="Sortase"/>
    <property type="match status" value="1"/>
</dbReference>
<accession>A0ABS9XUZ8</accession>